<dbReference type="CDD" id="cd07937">
    <property type="entry name" value="DRE_TIM_PC_TC_5S"/>
    <property type="match status" value="1"/>
</dbReference>
<evidence type="ECO:0000259" key="7">
    <source>
        <dbReference type="PROSITE" id="PS50991"/>
    </source>
</evidence>
<dbReference type="InterPro" id="IPR055268">
    <property type="entry name" value="PCB-like"/>
</dbReference>
<dbReference type="GO" id="GO:0005737">
    <property type="term" value="C:cytoplasm"/>
    <property type="evidence" value="ECO:0007669"/>
    <property type="project" value="TreeGrafter"/>
</dbReference>
<dbReference type="InterPro" id="IPR011053">
    <property type="entry name" value="Single_hybrid_motif"/>
</dbReference>
<dbReference type="GO" id="GO:0006094">
    <property type="term" value="P:gluconeogenesis"/>
    <property type="evidence" value="ECO:0007669"/>
    <property type="project" value="TreeGrafter"/>
</dbReference>
<dbReference type="PROSITE" id="PS00188">
    <property type="entry name" value="BIOTIN"/>
    <property type="match status" value="1"/>
</dbReference>
<dbReference type="GeneID" id="35122922"/>
<dbReference type="Pfam" id="PF00364">
    <property type="entry name" value="Biotin_lipoyl"/>
    <property type="match status" value="1"/>
</dbReference>
<reference evidence="8 10" key="1">
    <citation type="submission" date="2016-10" db="EMBL/GenBank/DDBJ databases">
        <title>Comparative genomics between deep and shallow subseafloor isolates.</title>
        <authorList>
            <person name="Ishii S."/>
            <person name="Miller J.R."/>
            <person name="Sutton G."/>
            <person name="Suzuki S."/>
            <person name="Methe B."/>
            <person name="Inagaki F."/>
            <person name="Imachi H."/>
        </authorList>
    </citation>
    <scope>NUCLEOTIDE SEQUENCE [LARGE SCALE GENOMIC DNA]</scope>
    <source>
        <strain evidence="8 10">MO-MB1</strain>
    </source>
</reference>
<dbReference type="InterPro" id="IPR005776">
    <property type="entry name" value="OadA"/>
</dbReference>
<name>A0A2H4VC35_9EURY</name>
<evidence type="ECO:0000256" key="3">
    <source>
        <dbReference type="ARBA" id="ARBA00064342"/>
    </source>
</evidence>
<evidence type="ECO:0000313" key="8">
    <source>
        <dbReference type="EMBL" id="AUB55657.1"/>
    </source>
</evidence>
<dbReference type="EMBL" id="CP017766">
    <property type="protein sequence ID" value="AUB55657.1"/>
    <property type="molecule type" value="Genomic_DNA"/>
</dbReference>
<comment type="cofactor">
    <cofactor evidence="1">
        <name>Co(2+)</name>
        <dbReference type="ChEBI" id="CHEBI:48828"/>
    </cofactor>
</comment>
<evidence type="ECO:0000313" key="11">
    <source>
        <dbReference type="Proteomes" id="UP000591058"/>
    </source>
</evidence>
<dbReference type="InterPro" id="IPR000089">
    <property type="entry name" value="Biotin_lipoyl"/>
</dbReference>
<dbReference type="AlphaFoldDB" id="A0A2H4VC35"/>
<dbReference type="SUPFAM" id="SSF51230">
    <property type="entry name" value="Single hybrid motif"/>
    <property type="match status" value="1"/>
</dbReference>
<dbReference type="PANTHER" id="PTHR43778:SF2">
    <property type="entry name" value="PYRUVATE CARBOXYLASE, MITOCHONDRIAL"/>
    <property type="match status" value="1"/>
</dbReference>
<dbReference type="InterPro" id="IPR001882">
    <property type="entry name" value="Biotin_BS"/>
</dbReference>
<dbReference type="GO" id="GO:0008948">
    <property type="term" value="F:oxaloacetate decarboxylase activity"/>
    <property type="evidence" value="ECO:0007669"/>
    <property type="project" value="InterPro"/>
</dbReference>
<dbReference type="Proteomes" id="UP000591058">
    <property type="component" value="Unassembled WGS sequence"/>
</dbReference>
<dbReference type="PROSITE" id="PS50991">
    <property type="entry name" value="PYR_CT"/>
    <property type="match status" value="1"/>
</dbReference>
<dbReference type="RefSeq" id="WP_100905634.1">
    <property type="nucleotide sequence ID" value="NZ_CP017766.1"/>
</dbReference>
<evidence type="ECO:0000313" key="9">
    <source>
        <dbReference type="EMBL" id="NMO09905.1"/>
    </source>
</evidence>
<dbReference type="PANTHER" id="PTHR43778">
    <property type="entry name" value="PYRUVATE CARBOXYLASE"/>
    <property type="match status" value="1"/>
</dbReference>
<dbReference type="SUPFAM" id="SSF51569">
    <property type="entry name" value="Aldolase"/>
    <property type="match status" value="1"/>
</dbReference>
<evidence type="ECO:0000256" key="2">
    <source>
        <dbReference type="ARBA" id="ARBA00023267"/>
    </source>
</evidence>
<dbReference type="GO" id="GO:0006814">
    <property type="term" value="P:sodium ion transport"/>
    <property type="evidence" value="ECO:0007669"/>
    <property type="project" value="InterPro"/>
</dbReference>
<organism evidence="8 10">
    <name type="scientific">Methanobacterium subterraneum</name>
    <dbReference type="NCBI Taxonomy" id="59277"/>
    <lineage>
        <taxon>Archaea</taxon>
        <taxon>Methanobacteriati</taxon>
        <taxon>Methanobacteriota</taxon>
        <taxon>Methanomada group</taxon>
        <taxon>Methanobacteria</taxon>
        <taxon>Methanobacteriales</taxon>
        <taxon>Methanobacteriaceae</taxon>
        <taxon>Methanobacterium</taxon>
    </lineage>
</organism>
<dbReference type="NCBIfam" id="TIGR01108">
    <property type="entry name" value="oadA"/>
    <property type="match status" value="1"/>
</dbReference>
<sequence length="572" mass="63919">MTKIRLIETAFRDAHQSLLATRMRTSDMLPIAEEMDKVGFFSLECWGGATFDTCIRYLNEDPWDRLRSIKELVKKTPLQMLLRGQNLVGYKHYPDDVVRKFVEKSYENGVDVFRVFDALNDIRNMELSIKVAKEQGAHVQATLSYTTSPYHTIEKYVELAKELEALECDSLVIKDMAGLISPHDTYELVKTLKDETDLLINLHCHCTSGMTPMSYYAACQAGVDLLDTAISPLAWGASQPPTESVVAALKETPFDTELDLKLLNQIKKYFEEIREKYSGIIDPITERVDTDVLLYQIPGGMLSNFVSQLKEQNALDRYEDVLSEVPRVRKDLGYPPLVTPTSQIVGIQAVMNVLGGERYKNVSKEVKEYLKGFYGRPPAPVDPEVAHKIIGDEEPITCRPADFLEPELEKFRVKGEEMGIIKKEEDVLTFTLYPAVAPKFLRGETEEEPLAPPKSENVISTPTAVPTEYQVDVDGESFEVKVVPTGYLEIEPTEGVKPSGPMEGGVSSSMQGMILKLKVKKGDKVKEGDVVAVLEAMKMENDIHSPESGTVQDVFVDEGDTVGTGDTLMVIK</sequence>
<dbReference type="Pfam" id="PF02436">
    <property type="entry name" value="PYC_OADA"/>
    <property type="match status" value="1"/>
</dbReference>
<dbReference type="EMBL" id="JABBYL010000029">
    <property type="protein sequence ID" value="NMO09905.1"/>
    <property type="molecule type" value="Genomic_DNA"/>
</dbReference>
<evidence type="ECO:0000256" key="1">
    <source>
        <dbReference type="ARBA" id="ARBA00001941"/>
    </source>
</evidence>
<accession>A0A2H4VC35</accession>
<dbReference type="SUPFAM" id="SSF89000">
    <property type="entry name" value="post-HMGL domain-like"/>
    <property type="match status" value="1"/>
</dbReference>
<reference evidence="9 11" key="2">
    <citation type="submission" date="2020-04" db="EMBL/GenBank/DDBJ databases">
        <title>Draft genome of Methanobacterium subterraneum isolated from animal feces.</title>
        <authorList>
            <person name="Ouboter H.T."/>
            <person name="Berger S."/>
            <person name="Gungor E."/>
            <person name="Jetten M.S.M."/>
            <person name="Welte C.U."/>
        </authorList>
    </citation>
    <scope>NUCLEOTIDE SEQUENCE [LARGE SCALE GENOMIC DNA]</scope>
    <source>
        <strain evidence="9">HO_2020</strain>
    </source>
</reference>
<dbReference type="PROSITE" id="PS50968">
    <property type="entry name" value="BIOTINYL_LIPOYL"/>
    <property type="match status" value="1"/>
</dbReference>
<dbReference type="Proteomes" id="UP000232806">
    <property type="component" value="Chromosome"/>
</dbReference>
<feature type="domain" description="Lipoyl-binding" evidence="6">
    <location>
        <begin position="493"/>
        <end position="572"/>
    </location>
</feature>
<proteinExistence type="predicted"/>
<dbReference type="GO" id="GO:0004736">
    <property type="term" value="F:pyruvate carboxylase activity"/>
    <property type="evidence" value="ECO:0007669"/>
    <property type="project" value="TreeGrafter"/>
</dbReference>
<dbReference type="Pfam" id="PF00682">
    <property type="entry name" value="HMGL-like"/>
    <property type="match status" value="1"/>
</dbReference>
<dbReference type="InterPro" id="IPR013785">
    <property type="entry name" value="Aldolase_TIM"/>
</dbReference>
<comment type="subunit">
    <text evidence="3">Heterooctamer of four A and four B subunits.</text>
</comment>
<evidence type="ECO:0000256" key="5">
    <source>
        <dbReference type="ARBA" id="ARBA00079224"/>
    </source>
</evidence>
<feature type="domain" description="Pyruvate carboxyltransferase" evidence="7">
    <location>
        <begin position="4"/>
        <end position="264"/>
    </location>
</feature>
<dbReference type="Gene3D" id="3.20.20.70">
    <property type="entry name" value="Aldolase class I"/>
    <property type="match status" value="1"/>
</dbReference>
<dbReference type="FunFam" id="2.40.50.100:FF:000003">
    <property type="entry name" value="Acetyl-CoA carboxylase biotin carboxyl carrier protein"/>
    <property type="match status" value="1"/>
</dbReference>
<dbReference type="NCBIfam" id="NF006761">
    <property type="entry name" value="PRK09282.1"/>
    <property type="match status" value="1"/>
</dbReference>
<dbReference type="InterPro" id="IPR003379">
    <property type="entry name" value="Carboxylase_cons_dom"/>
</dbReference>
<protein>
    <recommendedName>
        <fullName evidence="4">Pyruvate carboxylase subunit B</fullName>
    </recommendedName>
    <alternativeName>
        <fullName evidence="5">Pyruvic carboxylase B</fullName>
    </alternativeName>
</protein>
<dbReference type="OrthoDB" id="6555at2157"/>
<gene>
    <name evidence="9" type="primary">oadA</name>
    <name evidence="8" type="ORF">BK007_06305</name>
    <name evidence="9" type="ORF">HG719_08715</name>
</gene>
<evidence type="ECO:0000259" key="6">
    <source>
        <dbReference type="PROSITE" id="PS50968"/>
    </source>
</evidence>
<dbReference type="Gene3D" id="2.40.50.100">
    <property type="match status" value="1"/>
</dbReference>
<dbReference type="InterPro" id="IPR000891">
    <property type="entry name" value="PYR_CT"/>
</dbReference>
<evidence type="ECO:0000313" key="10">
    <source>
        <dbReference type="Proteomes" id="UP000232806"/>
    </source>
</evidence>
<keyword evidence="2" id="KW-0092">Biotin</keyword>
<evidence type="ECO:0000256" key="4">
    <source>
        <dbReference type="ARBA" id="ARBA00073541"/>
    </source>
</evidence>
<dbReference type="CDD" id="cd06850">
    <property type="entry name" value="biotinyl_domain"/>
    <property type="match status" value="1"/>
</dbReference>